<feature type="compositionally biased region" description="Polar residues" evidence="1">
    <location>
        <begin position="747"/>
        <end position="758"/>
    </location>
</feature>
<proteinExistence type="predicted"/>
<comment type="caution">
    <text evidence="2">The sequence shown here is derived from an EMBL/GenBank/DDBJ whole genome shotgun (WGS) entry which is preliminary data.</text>
</comment>
<feature type="compositionally biased region" description="Basic and acidic residues" evidence="1">
    <location>
        <begin position="478"/>
        <end position="494"/>
    </location>
</feature>
<organism evidence="2 3">
    <name type="scientific">Dryococelus australis</name>
    <dbReference type="NCBI Taxonomy" id="614101"/>
    <lineage>
        <taxon>Eukaryota</taxon>
        <taxon>Metazoa</taxon>
        <taxon>Ecdysozoa</taxon>
        <taxon>Arthropoda</taxon>
        <taxon>Hexapoda</taxon>
        <taxon>Insecta</taxon>
        <taxon>Pterygota</taxon>
        <taxon>Neoptera</taxon>
        <taxon>Polyneoptera</taxon>
        <taxon>Phasmatodea</taxon>
        <taxon>Verophasmatodea</taxon>
        <taxon>Anareolatae</taxon>
        <taxon>Phasmatidae</taxon>
        <taxon>Eurycanthinae</taxon>
        <taxon>Dryococelus</taxon>
    </lineage>
</organism>
<sequence length="940" mass="104480">MNFACSYAAERNAGVLPAPTSITRRAFCAILSPSNYPARTAKRRGAEINDEPGEKRKMGKKKCDVRHCTSPPGGASSRFRRTINEIERKIIRTLLSSRLPVAQSVGAPSIWGAGKVSEEVWTALSIEVLRADEGEARRVWGSAGMQESGKREIPEKIRERPRRESNHVRTRAQSRNKSTSPTDTERHSSLRSKNIHQFSEGNPVTRSVFQKSNTPLDAGTAFPGGPGRYHITGGHSNLITEIPPYRLLAPSVCGCADCNGENSADMSRHWYMPHVYNSVRHSGRHHRLVGRRARRVIDGKTARQFSALRVEATRELDVHVSVAPSAPALLCLRVQNSFNQQVLSVEQSTLLSFTARSSVFALAIQPSSDTCIMKSFRFIRLALDLQAHINSQRIRSLSSPRGSKPNWAKKDHRNKPNWAKKDHRNRNQYPSTPQSTLPPFGASSRTCDSLRNLPWKKSPTAQYLNFSNIADSGTEVSTEQRRNAKAGEKEDPRENPPTSDIGPHDSLVRPGVTPPGIGPGSPMWGGGGRGANSLATEPPRPLTRRYTYFAKHEHESSFNFSAIVRLEKNSMTYRQGPATEDVRRLPPRGAAPIGATVHCASSNAIDTKLKVLKWRAVFSSYCEYLWDFRRTLHFTDARSRRLYTRWSLPSPLVDLLARRLSPKVASRPNSRHSQTVGSEARCSYIVSDARSGRFSVPRVMLRENRSSNQKIYFDKRRNSSSEGRESGSPKEANRGGTLFRTHDETQLAENNFTTNSSTARGFDALPSLGHDHLNDICFLNKNLSSTSAECDSQIHKQPSARSFDVSTIVVAGRLEGGEGVGGSWVGKGKGMPSSTEVDLRRCCEDDRYRNWATAAQPSPAVFHRIFRNVGHDRTVVEVNMEWRRNEGAGETGDPPEDPPTNGIVRHDSHFRKSGVTRPGIEPGSPWWEASALTAQPPWPH</sequence>
<dbReference type="EMBL" id="JARBHB010000002">
    <property type="protein sequence ID" value="KAJ8894534.1"/>
    <property type="molecule type" value="Genomic_DNA"/>
</dbReference>
<protein>
    <submittedName>
        <fullName evidence="2">Uncharacterized protein</fullName>
    </submittedName>
</protein>
<feature type="compositionally biased region" description="Polar residues" evidence="1">
    <location>
        <begin position="427"/>
        <end position="445"/>
    </location>
</feature>
<evidence type="ECO:0000313" key="2">
    <source>
        <dbReference type="EMBL" id="KAJ8894534.1"/>
    </source>
</evidence>
<feature type="region of interest" description="Disordered" evidence="1">
    <location>
        <begin position="140"/>
        <end position="221"/>
    </location>
</feature>
<gene>
    <name evidence="2" type="ORF">PR048_007191</name>
</gene>
<feature type="region of interest" description="Disordered" evidence="1">
    <location>
        <begin position="393"/>
        <end position="445"/>
    </location>
</feature>
<keyword evidence="3" id="KW-1185">Reference proteome</keyword>
<feature type="compositionally biased region" description="Basic and acidic residues" evidence="1">
    <location>
        <begin position="148"/>
        <end position="167"/>
    </location>
</feature>
<feature type="compositionally biased region" description="Basic and acidic residues" evidence="1">
    <location>
        <begin position="50"/>
        <end position="67"/>
    </location>
</feature>
<feature type="compositionally biased region" description="Basic and acidic residues" evidence="1">
    <location>
        <begin position="712"/>
        <end position="733"/>
    </location>
</feature>
<feature type="region of interest" description="Disordered" evidence="1">
    <location>
        <begin position="472"/>
        <end position="539"/>
    </location>
</feature>
<accession>A0ABQ9IE66</accession>
<dbReference type="Proteomes" id="UP001159363">
    <property type="component" value="Chromosome 2"/>
</dbReference>
<feature type="compositionally biased region" description="Polar residues" evidence="1">
    <location>
        <begin position="195"/>
        <end position="215"/>
    </location>
</feature>
<reference evidence="2 3" key="1">
    <citation type="submission" date="2023-02" db="EMBL/GenBank/DDBJ databases">
        <title>LHISI_Scaffold_Assembly.</title>
        <authorList>
            <person name="Stuart O.P."/>
            <person name="Cleave R."/>
            <person name="Magrath M.J.L."/>
            <person name="Mikheyev A.S."/>
        </authorList>
    </citation>
    <scope>NUCLEOTIDE SEQUENCE [LARGE SCALE GENOMIC DNA]</scope>
    <source>
        <strain evidence="2">Daus_M_001</strain>
        <tissue evidence="2">Leg muscle</tissue>
    </source>
</reference>
<name>A0ABQ9IE66_9NEOP</name>
<evidence type="ECO:0000256" key="1">
    <source>
        <dbReference type="SAM" id="MobiDB-lite"/>
    </source>
</evidence>
<feature type="region of interest" description="Disordered" evidence="1">
    <location>
        <begin position="50"/>
        <end position="78"/>
    </location>
</feature>
<feature type="region of interest" description="Disordered" evidence="1">
    <location>
        <begin position="710"/>
        <end position="758"/>
    </location>
</feature>
<feature type="region of interest" description="Disordered" evidence="1">
    <location>
        <begin position="884"/>
        <end position="940"/>
    </location>
</feature>
<evidence type="ECO:0000313" key="3">
    <source>
        <dbReference type="Proteomes" id="UP001159363"/>
    </source>
</evidence>